<dbReference type="GO" id="GO:0000139">
    <property type="term" value="C:Golgi membrane"/>
    <property type="evidence" value="ECO:0007669"/>
    <property type="project" value="UniProtKB-SubCell"/>
</dbReference>
<feature type="compositionally biased region" description="Polar residues" evidence="11">
    <location>
        <begin position="83"/>
        <end position="98"/>
    </location>
</feature>
<keyword evidence="9 10" id="KW-0472">Membrane</keyword>
<feature type="domain" description="Beta-1,3-galactosyltransferase 2 N-terminal" evidence="12">
    <location>
        <begin position="69"/>
        <end position="148"/>
    </location>
</feature>
<evidence type="ECO:0000256" key="1">
    <source>
        <dbReference type="ARBA" id="ARBA00004323"/>
    </source>
</evidence>
<gene>
    <name evidence="13" type="ORF">QTO34_012398</name>
</gene>
<dbReference type="Pfam" id="PF19341">
    <property type="entry name" value="B3GALT2_N"/>
    <property type="match status" value="1"/>
</dbReference>
<dbReference type="PANTHER" id="PTHR11214">
    <property type="entry name" value="BETA-1,3-N-ACETYLGLUCOSAMINYLTRANSFERASE"/>
    <property type="match status" value="1"/>
</dbReference>
<evidence type="ECO:0000256" key="8">
    <source>
        <dbReference type="ARBA" id="ARBA00023034"/>
    </source>
</evidence>
<dbReference type="EMBL" id="JAULJE010000024">
    <property type="protein sequence ID" value="KAK1327976.1"/>
    <property type="molecule type" value="Genomic_DNA"/>
</dbReference>
<evidence type="ECO:0000256" key="10">
    <source>
        <dbReference type="RuleBase" id="RU363063"/>
    </source>
</evidence>
<feature type="transmembrane region" description="Helical" evidence="10">
    <location>
        <begin position="21"/>
        <end position="43"/>
    </location>
</feature>
<dbReference type="InterPro" id="IPR045821">
    <property type="entry name" value="B3GT2_N"/>
</dbReference>
<comment type="subcellular location">
    <subcellularLocation>
        <location evidence="1 10">Golgi apparatus membrane</location>
        <topology evidence="1 10">Single-pass type II membrane protein</topology>
    </subcellularLocation>
</comment>
<evidence type="ECO:0000256" key="7">
    <source>
        <dbReference type="ARBA" id="ARBA00022989"/>
    </source>
</evidence>
<keyword evidence="8 10" id="KW-0333">Golgi apparatus</keyword>
<keyword evidence="6 10" id="KW-0735">Signal-anchor</keyword>
<protein>
    <recommendedName>
        <fullName evidence="10">Hexosyltransferase</fullName>
        <ecNumber evidence="10">2.4.1.-</ecNumber>
    </recommendedName>
</protein>
<name>A0AA40LCB4_CNENI</name>
<evidence type="ECO:0000256" key="9">
    <source>
        <dbReference type="ARBA" id="ARBA00023136"/>
    </source>
</evidence>
<dbReference type="EC" id="2.4.1.-" evidence="10"/>
<keyword evidence="4" id="KW-0808">Transferase</keyword>
<reference evidence="13" key="1">
    <citation type="submission" date="2023-06" db="EMBL/GenBank/DDBJ databases">
        <title>Reference genome for the Northern bat (Eptesicus nilssonii), a most northern bat species.</title>
        <authorList>
            <person name="Laine V.N."/>
            <person name="Pulliainen A.T."/>
            <person name="Lilley T.M."/>
        </authorList>
    </citation>
    <scope>NUCLEOTIDE SEQUENCE</scope>
    <source>
        <strain evidence="13">BLF_Eptnil</strain>
        <tissue evidence="13">Kidney</tissue>
    </source>
</reference>
<dbReference type="Proteomes" id="UP001177744">
    <property type="component" value="Unassembled WGS sequence"/>
</dbReference>
<evidence type="ECO:0000313" key="13">
    <source>
        <dbReference type="EMBL" id="KAK1327976.1"/>
    </source>
</evidence>
<evidence type="ECO:0000256" key="3">
    <source>
        <dbReference type="ARBA" id="ARBA00022676"/>
    </source>
</evidence>
<keyword evidence="5 10" id="KW-0812">Transmembrane</keyword>
<evidence type="ECO:0000256" key="11">
    <source>
        <dbReference type="SAM" id="MobiDB-lite"/>
    </source>
</evidence>
<proteinExistence type="inferred from homology"/>
<dbReference type="GO" id="GO:0008499">
    <property type="term" value="F:N-acetyl-beta-D-glucosaminide beta-(1,3)-galactosyltransferase activity"/>
    <property type="evidence" value="ECO:0007669"/>
    <property type="project" value="TreeGrafter"/>
</dbReference>
<keyword evidence="14" id="KW-1185">Reference proteome</keyword>
<dbReference type="Pfam" id="PF01762">
    <property type="entry name" value="Galactosyl_T"/>
    <property type="match status" value="2"/>
</dbReference>
<evidence type="ECO:0000256" key="5">
    <source>
        <dbReference type="ARBA" id="ARBA00022692"/>
    </source>
</evidence>
<dbReference type="InterPro" id="IPR002659">
    <property type="entry name" value="Glyco_trans_31"/>
</dbReference>
<accession>A0AA40LCB4</accession>
<organism evidence="13 14">
    <name type="scientific">Cnephaeus nilssonii</name>
    <name type="common">Northern bat</name>
    <name type="synonym">Eptesicus nilssonii</name>
    <dbReference type="NCBI Taxonomy" id="3371016"/>
    <lineage>
        <taxon>Eukaryota</taxon>
        <taxon>Metazoa</taxon>
        <taxon>Chordata</taxon>
        <taxon>Craniata</taxon>
        <taxon>Vertebrata</taxon>
        <taxon>Euteleostomi</taxon>
        <taxon>Mammalia</taxon>
        <taxon>Eutheria</taxon>
        <taxon>Laurasiatheria</taxon>
        <taxon>Chiroptera</taxon>
        <taxon>Yangochiroptera</taxon>
        <taxon>Vespertilionidae</taxon>
        <taxon>Cnephaeus</taxon>
    </lineage>
</organism>
<keyword evidence="7 10" id="KW-1133">Transmembrane helix</keyword>
<sequence>MPQWRRRHCCWAKRSLLRAPLVGALSLALLFAMFLFFNHHAWLPGRAAFKENPVIYTFRGFRSTKSETNHSSLRNIWKETVPQTLRPQTATNSNNTDLSPPGVTGLENTLSANGSLSNEKGAGHPHSYHFKYLINEPAKCQEKSPFLILLIAAEPEQTEARRAIRQTWGNESLAPGIHITRIFLLGIVSTNLNGYFQRAILEESRQHHDIIQQDYLDTYYNLTIKTLMGMNWVATYCPHTPHNYFTGYLMRGYAPNRNKDSKWYMPPDLYPSERYPVFCSGTGYVFSGDLAEKIFKVSLSIRRLHLEDVYVGICLAKLRIDPVPPPNEFVFNHWRVSYSSCKYSHLITSHQFQPSELIKYWNHLQQNKHNACAGAAKDKAGRYRHRKLH</sequence>
<evidence type="ECO:0000256" key="6">
    <source>
        <dbReference type="ARBA" id="ARBA00022968"/>
    </source>
</evidence>
<comment type="similarity">
    <text evidence="2 10">Belongs to the glycosyltransferase 31 family.</text>
</comment>
<dbReference type="AlphaFoldDB" id="A0AA40LCB4"/>
<feature type="region of interest" description="Disordered" evidence="11">
    <location>
        <begin position="83"/>
        <end position="104"/>
    </location>
</feature>
<evidence type="ECO:0000256" key="4">
    <source>
        <dbReference type="ARBA" id="ARBA00022679"/>
    </source>
</evidence>
<dbReference type="GO" id="GO:0006493">
    <property type="term" value="P:protein O-linked glycosylation"/>
    <property type="evidence" value="ECO:0007669"/>
    <property type="project" value="TreeGrafter"/>
</dbReference>
<evidence type="ECO:0000313" key="14">
    <source>
        <dbReference type="Proteomes" id="UP001177744"/>
    </source>
</evidence>
<evidence type="ECO:0000259" key="12">
    <source>
        <dbReference type="Pfam" id="PF19341"/>
    </source>
</evidence>
<evidence type="ECO:0000256" key="2">
    <source>
        <dbReference type="ARBA" id="ARBA00008661"/>
    </source>
</evidence>
<comment type="caution">
    <text evidence="13">The sequence shown here is derived from an EMBL/GenBank/DDBJ whole genome shotgun (WGS) entry which is preliminary data.</text>
</comment>
<keyword evidence="3 10" id="KW-0328">Glycosyltransferase</keyword>
<dbReference type="PANTHER" id="PTHR11214:SF19">
    <property type="entry name" value="BETA-1,3-GALACTOSYLTRANSFERASE 2"/>
    <property type="match status" value="1"/>
</dbReference>